<protein>
    <submittedName>
        <fullName evidence="1">Uncharacterized protein</fullName>
    </submittedName>
</protein>
<dbReference type="AlphaFoldDB" id="A0A8X6T105"/>
<evidence type="ECO:0000313" key="2">
    <source>
        <dbReference type="Proteomes" id="UP000887159"/>
    </source>
</evidence>
<comment type="caution">
    <text evidence="1">The sequence shown here is derived from an EMBL/GenBank/DDBJ whole genome shotgun (WGS) entry which is preliminary data.</text>
</comment>
<dbReference type="EMBL" id="BMAU01021358">
    <property type="protein sequence ID" value="GFY21841.1"/>
    <property type="molecule type" value="Genomic_DNA"/>
</dbReference>
<dbReference type="Proteomes" id="UP000887159">
    <property type="component" value="Unassembled WGS sequence"/>
</dbReference>
<evidence type="ECO:0000313" key="1">
    <source>
        <dbReference type="EMBL" id="GFY21841.1"/>
    </source>
</evidence>
<proteinExistence type="predicted"/>
<sequence length="75" mass="8473">MLTAVPLRPGSNPGEDMDACKCIVPSRHLSTLNSRHATSPLMRLVEREDRWEALDHLQDVLPQHWDETALNLSVT</sequence>
<name>A0A8X6T105_TRICX</name>
<organism evidence="1 2">
    <name type="scientific">Trichonephila clavipes</name>
    <name type="common">Golden silk orbweaver</name>
    <name type="synonym">Nephila clavipes</name>
    <dbReference type="NCBI Taxonomy" id="2585209"/>
    <lineage>
        <taxon>Eukaryota</taxon>
        <taxon>Metazoa</taxon>
        <taxon>Ecdysozoa</taxon>
        <taxon>Arthropoda</taxon>
        <taxon>Chelicerata</taxon>
        <taxon>Arachnida</taxon>
        <taxon>Araneae</taxon>
        <taxon>Araneomorphae</taxon>
        <taxon>Entelegynae</taxon>
        <taxon>Araneoidea</taxon>
        <taxon>Nephilidae</taxon>
        <taxon>Trichonephila</taxon>
    </lineage>
</organism>
<gene>
    <name evidence="1" type="primary">NCL1_44964</name>
    <name evidence="1" type="ORF">TNCV_1169851</name>
</gene>
<reference evidence="1" key="1">
    <citation type="submission" date="2020-08" db="EMBL/GenBank/DDBJ databases">
        <title>Multicomponent nature underlies the extraordinary mechanical properties of spider dragline silk.</title>
        <authorList>
            <person name="Kono N."/>
            <person name="Nakamura H."/>
            <person name="Mori M."/>
            <person name="Yoshida Y."/>
            <person name="Ohtoshi R."/>
            <person name="Malay A.D."/>
            <person name="Moran D.A.P."/>
            <person name="Tomita M."/>
            <person name="Numata K."/>
            <person name="Arakawa K."/>
        </authorList>
    </citation>
    <scope>NUCLEOTIDE SEQUENCE</scope>
</reference>
<keyword evidence="2" id="KW-1185">Reference proteome</keyword>
<accession>A0A8X6T105</accession>